<dbReference type="OrthoDB" id="288590at2759"/>
<dbReference type="Pfam" id="PF14226">
    <property type="entry name" value="DIOX_N"/>
    <property type="match status" value="1"/>
</dbReference>
<evidence type="ECO:0000259" key="3">
    <source>
        <dbReference type="PROSITE" id="PS51471"/>
    </source>
</evidence>
<evidence type="ECO:0000256" key="1">
    <source>
        <dbReference type="ARBA" id="ARBA00008056"/>
    </source>
</evidence>
<comment type="similarity">
    <text evidence="1 2">Belongs to the iron/ascorbate-dependent oxidoreductase family.</text>
</comment>
<evidence type="ECO:0000313" key="5">
    <source>
        <dbReference type="Proteomes" id="UP001152300"/>
    </source>
</evidence>
<sequence>MALNEISSIPIVDLSPFTSGGDHESRRRAAKDLAEKVQINGSVGICGHGVPSETLREAFTLAKKLFDLPYEEKMKAPHPDAVFPHRGYSSIGREKVAAKTAMETETDSELGKEVYLNASDYKESYEIGSEDNSAQYNIWLPEEILPGFRNDTLKLYWMLNNTANAILDALIMSLGLTESEAENIRNLHNGHENQLRFLHYPPISSEMLGNTNIGRLGAHTDWGLFTLLFQDTSGGLEFGDCRTGGFMPATPKDGIVYMNIGDMFQRISNGLYPSALHRVVISGKASGEPTPSRYSIPYFVVPLPDGVVEPQPSLVAAHEKQLYEPVVYRSYSEQMFAVTQVRDTKE</sequence>
<protein>
    <recommendedName>
        <fullName evidence="3">Fe2OG dioxygenase domain-containing protein</fullName>
    </recommendedName>
</protein>
<keyword evidence="2" id="KW-0408">Iron</keyword>
<dbReference type="Pfam" id="PF03171">
    <property type="entry name" value="2OG-FeII_Oxy"/>
    <property type="match status" value="1"/>
</dbReference>
<accession>A0A9X0AUR8</accession>
<evidence type="ECO:0000256" key="2">
    <source>
        <dbReference type="RuleBase" id="RU003682"/>
    </source>
</evidence>
<dbReference type="GO" id="GO:0046872">
    <property type="term" value="F:metal ion binding"/>
    <property type="evidence" value="ECO:0007669"/>
    <property type="project" value="UniProtKB-KW"/>
</dbReference>
<proteinExistence type="inferred from homology"/>
<dbReference type="PANTHER" id="PTHR47990">
    <property type="entry name" value="2-OXOGLUTARATE (2OG) AND FE(II)-DEPENDENT OXYGENASE SUPERFAMILY PROTEIN-RELATED"/>
    <property type="match status" value="1"/>
</dbReference>
<dbReference type="InterPro" id="IPR026992">
    <property type="entry name" value="DIOX_N"/>
</dbReference>
<dbReference type="PROSITE" id="PS51471">
    <property type="entry name" value="FE2OG_OXY"/>
    <property type="match status" value="1"/>
</dbReference>
<evidence type="ECO:0000313" key="4">
    <source>
        <dbReference type="EMBL" id="KAJ8069311.1"/>
    </source>
</evidence>
<gene>
    <name evidence="4" type="ORF">OCU04_002970</name>
</gene>
<dbReference type="Proteomes" id="UP001152300">
    <property type="component" value="Unassembled WGS sequence"/>
</dbReference>
<dbReference type="Gene3D" id="2.60.120.330">
    <property type="entry name" value="B-lactam Antibiotic, Isopenicillin N Synthase, Chain"/>
    <property type="match status" value="1"/>
</dbReference>
<organism evidence="4 5">
    <name type="scientific">Sclerotinia nivalis</name>
    <dbReference type="NCBI Taxonomy" id="352851"/>
    <lineage>
        <taxon>Eukaryota</taxon>
        <taxon>Fungi</taxon>
        <taxon>Dikarya</taxon>
        <taxon>Ascomycota</taxon>
        <taxon>Pezizomycotina</taxon>
        <taxon>Leotiomycetes</taxon>
        <taxon>Helotiales</taxon>
        <taxon>Sclerotiniaceae</taxon>
        <taxon>Sclerotinia</taxon>
    </lineage>
</organism>
<comment type="caution">
    <text evidence="4">The sequence shown here is derived from an EMBL/GenBank/DDBJ whole genome shotgun (WGS) entry which is preliminary data.</text>
</comment>
<keyword evidence="2" id="KW-0560">Oxidoreductase</keyword>
<feature type="domain" description="Fe2OG dioxygenase" evidence="3">
    <location>
        <begin position="191"/>
        <end position="302"/>
    </location>
</feature>
<reference evidence="4" key="1">
    <citation type="submission" date="2022-11" db="EMBL/GenBank/DDBJ databases">
        <title>Genome Resource of Sclerotinia nivalis Strain SnTB1, a Plant Pathogen Isolated from American Ginseng.</title>
        <authorList>
            <person name="Fan S."/>
        </authorList>
    </citation>
    <scope>NUCLEOTIDE SEQUENCE</scope>
    <source>
        <strain evidence="4">SnTB1</strain>
    </source>
</reference>
<dbReference type="InterPro" id="IPR050231">
    <property type="entry name" value="Iron_ascorbate_oxido_reductase"/>
</dbReference>
<dbReference type="EMBL" id="JAPEIS010000002">
    <property type="protein sequence ID" value="KAJ8069311.1"/>
    <property type="molecule type" value="Genomic_DNA"/>
</dbReference>
<dbReference type="InterPro" id="IPR044861">
    <property type="entry name" value="IPNS-like_FE2OG_OXY"/>
</dbReference>
<keyword evidence="5" id="KW-1185">Reference proteome</keyword>
<dbReference type="InterPro" id="IPR005123">
    <property type="entry name" value="Oxoglu/Fe-dep_dioxygenase_dom"/>
</dbReference>
<dbReference type="GO" id="GO:0016491">
    <property type="term" value="F:oxidoreductase activity"/>
    <property type="evidence" value="ECO:0007669"/>
    <property type="project" value="UniProtKB-KW"/>
</dbReference>
<dbReference type="SUPFAM" id="SSF51197">
    <property type="entry name" value="Clavaminate synthase-like"/>
    <property type="match status" value="1"/>
</dbReference>
<name>A0A9X0AUR8_9HELO</name>
<dbReference type="GO" id="GO:0044283">
    <property type="term" value="P:small molecule biosynthetic process"/>
    <property type="evidence" value="ECO:0007669"/>
    <property type="project" value="UniProtKB-ARBA"/>
</dbReference>
<keyword evidence="2" id="KW-0479">Metal-binding</keyword>
<dbReference type="AlphaFoldDB" id="A0A9X0AUR8"/>
<dbReference type="InterPro" id="IPR027443">
    <property type="entry name" value="IPNS-like_sf"/>
</dbReference>